<accession>A0A443QFM0</accession>
<dbReference type="AlphaFoldDB" id="A0A443QFM0"/>
<proteinExistence type="predicted"/>
<comment type="caution">
    <text evidence="1">The sequence shown here is derived from an EMBL/GenBank/DDBJ whole genome shotgun (WGS) entry which is preliminary data.</text>
</comment>
<reference evidence="1 2" key="1">
    <citation type="journal article" date="2018" name="Gigascience">
        <title>Genomes of trombidid mites reveal novel predicted allergens and laterally-transferred genes associated with secondary metabolism.</title>
        <authorList>
            <person name="Dong X."/>
            <person name="Chaisiri K."/>
            <person name="Xia D."/>
            <person name="Armstrong S.D."/>
            <person name="Fang Y."/>
            <person name="Donnelly M.J."/>
            <person name="Kadowaki T."/>
            <person name="McGarry J.W."/>
            <person name="Darby A.C."/>
            <person name="Makepeace B.L."/>
        </authorList>
    </citation>
    <scope>NUCLEOTIDE SEQUENCE [LARGE SCALE GENOMIC DNA]</scope>
    <source>
        <strain evidence="1">UoL-WK</strain>
    </source>
</reference>
<dbReference type="STRING" id="1965070.A0A443QFM0"/>
<dbReference type="Proteomes" id="UP000285301">
    <property type="component" value="Unassembled WGS sequence"/>
</dbReference>
<dbReference type="OrthoDB" id="10253254at2759"/>
<sequence length="78" mass="8982">MCRARDVRDQLQGLMERVGIELKSDITGIRKTITADYFYHVARLGKSGGQYKTIKSQQTINSSKFIGVWRKAWLDFIS</sequence>
<name>A0A443QFM0_9ACAR</name>
<gene>
    <name evidence="1" type="ORF">B4U79_04623</name>
</gene>
<keyword evidence="2" id="KW-1185">Reference proteome</keyword>
<protein>
    <submittedName>
        <fullName evidence="1">Uncharacterized protein</fullName>
    </submittedName>
</protein>
<dbReference type="EMBL" id="NCKU01008582">
    <property type="protein sequence ID" value="RWS01810.1"/>
    <property type="molecule type" value="Genomic_DNA"/>
</dbReference>
<evidence type="ECO:0000313" key="2">
    <source>
        <dbReference type="Proteomes" id="UP000285301"/>
    </source>
</evidence>
<evidence type="ECO:0000313" key="1">
    <source>
        <dbReference type="EMBL" id="RWS01810.1"/>
    </source>
</evidence>
<organism evidence="1 2">
    <name type="scientific">Dinothrombium tinctorium</name>
    <dbReference type="NCBI Taxonomy" id="1965070"/>
    <lineage>
        <taxon>Eukaryota</taxon>
        <taxon>Metazoa</taxon>
        <taxon>Ecdysozoa</taxon>
        <taxon>Arthropoda</taxon>
        <taxon>Chelicerata</taxon>
        <taxon>Arachnida</taxon>
        <taxon>Acari</taxon>
        <taxon>Acariformes</taxon>
        <taxon>Trombidiformes</taxon>
        <taxon>Prostigmata</taxon>
        <taxon>Anystina</taxon>
        <taxon>Parasitengona</taxon>
        <taxon>Trombidioidea</taxon>
        <taxon>Trombidiidae</taxon>
        <taxon>Dinothrombium</taxon>
    </lineage>
</organism>